<dbReference type="EMBL" id="CP007142">
    <property type="protein sequence ID" value="AJQ92632.1"/>
    <property type="molecule type" value="Genomic_DNA"/>
</dbReference>
<dbReference type="AlphaFoldDB" id="A0A0C5VDM5"/>
<dbReference type="Pfam" id="PF02627">
    <property type="entry name" value="CMD"/>
    <property type="match status" value="1"/>
</dbReference>
<dbReference type="PANTHER" id="PTHR34846">
    <property type="entry name" value="4-CARBOXYMUCONOLACTONE DECARBOXYLASE FAMILY PROTEIN (AFU_ORTHOLOGUE AFUA_6G11590)"/>
    <property type="match status" value="1"/>
</dbReference>
<dbReference type="Proteomes" id="UP000032266">
    <property type="component" value="Chromosome"/>
</dbReference>
<organism evidence="2 3">
    <name type="scientific">Gynuella sunshinyii YC6258</name>
    <dbReference type="NCBI Taxonomy" id="1445510"/>
    <lineage>
        <taxon>Bacteria</taxon>
        <taxon>Pseudomonadati</taxon>
        <taxon>Pseudomonadota</taxon>
        <taxon>Gammaproteobacteria</taxon>
        <taxon>Oceanospirillales</taxon>
        <taxon>Saccharospirillaceae</taxon>
        <taxon>Gynuella</taxon>
    </lineage>
</organism>
<dbReference type="NCBIfam" id="TIGR00778">
    <property type="entry name" value="ahpD_dom"/>
    <property type="match status" value="1"/>
</dbReference>
<dbReference type="GO" id="GO:0051920">
    <property type="term" value="F:peroxiredoxin activity"/>
    <property type="evidence" value="ECO:0007669"/>
    <property type="project" value="InterPro"/>
</dbReference>
<dbReference type="KEGG" id="gsn:YC6258_00582"/>
<dbReference type="SUPFAM" id="SSF69118">
    <property type="entry name" value="AhpD-like"/>
    <property type="match status" value="1"/>
</dbReference>
<feature type="domain" description="Carboxymuconolactone decarboxylase-like" evidence="1">
    <location>
        <begin position="37"/>
        <end position="99"/>
    </location>
</feature>
<name>A0A0C5VDM5_9GAMM</name>
<dbReference type="RefSeq" id="WP_044615650.1">
    <property type="nucleotide sequence ID" value="NZ_CP007142.1"/>
</dbReference>
<dbReference type="HOGENOM" id="CLU_082760_6_0_6"/>
<dbReference type="STRING" id="1445510.YC6258_00582"/>
<evidence type="ECO:0000313" key="2">
    <source>
        <dbReference type="EMBL" id="AJQ92632.1"/>
    </source>
</evidence>
<keyword evidence="3" id="KW-1185">Reference proteome</keyword>
<dbReference type="InterPro" id="IPR004675">
    <property type="entry name" value="AhpD_core"/>
</dbReference>
<dbReference type="PANTHER" id="PTHR34846:SF10">
    <property type="entry name" value="CYTOPLASMIC PROTEIN"/>
    <property type="match status" value="1"/>
</dbReference>
<evidence type="ECO:0000313" key="3">
    <source>
        <dbReference type="Proteomes" id="UP000032266"/>
    </source>
</evidence>
<evidence type="ECO:0000259" key="1">
    <source>
        <dbReference type="Pfam" id="PF02627"/>
    </source>
</evidence>
<protein>
    <recommendedName>
        <fullName evidence="1">Carboxymuconolactone decarboxylase-like domain-containing protein</fullName>
    </recommendedName>
</protein>
<dbReference type="InterPro" id="IPR029032">
    <property type="entry name" value="AhpD-like"/>
</dbReference>
<accession>A0A0C5VDM5</accession>
<reference evidence="2 3" key="1">
    <citation type="submission" date="2014-01" db="EMBL/GenBank/DDBJ databases">
        <title>Full genme sequencing of cellulolytic bacterium Gynuella sunshinyii YC6258T gen. nov., sp. nov.</title>
        <authorList>
            <person name="Khan H."/>
            <person name="Chung E.J."/>
            <person name="Chung Y.R."/>
        </authorList>
    </citation>
    <scope>NUCLEOTIDE SEQUENCE [LARGE SCALE GENOMIC DNA]</scope>
    <source>
        <strain evidence="2 3">YC6258</strain>
    </source>
</reference>
<proteinExistence type="predicted"/>
<gene>
    <name evidence="2" type="ORF">YC6258_00582</name>
</gene>
<sequence>MNDQSNLSRPLHYHTEIADIVARMVELQQVIDNHIQDTPLRHLAVLRASQINRCGFCVGMHSREARKDGESNQRLDHLMVWDQTADFSEAEKALLAWVEALTTIRQDTDYSALRETLRNHYSDQEICAYSAVIGMINFWNRMQISGH</sequence>
<dbReference type="Gene3D" id="1.20.1290.10">
    <property type="entry name" value="AhpD-like"/>
    <property type="match status" value="1"/>
</dbReference>
<dbReference type="InterPro" id="IPR003779">
    <property type="entry name" value="CMD-like"/>
</dbReference>